<evidence type="ECO:0000256" key="1">
    <source>
        <dbReference type="SAM" id="MobiDB-lite"/>
    </source>
</evidence>
<accession>A0AA38MDX4</accession>
<proteinExistence type="predicted"/>
<keyword evidence="3" id="KW-1185">Reference proteome</keyword>
<organism evidence="2 3">
    <name type="scientific">Zophobas morio</name>
    <dbReference type="NCBI Taxonomy" id="2755281"/>
    <lineage>
        <taxon>Eukaryota</taxon>
        <taxon>Metazoa</taxon>
        <taxon>Ecdysozoa</taxon>
        <taxon>Arthropoda</taxon>
        <taxon>Hexapoda</taxon>
        <taxon>Insecta</taxon>
        <taxon>Pterygota</taxon>
        <taxon>Neoptera</taxon>
        <taxon>Endopterygota</taxon>
        <taxon>Coleoptera</taxon>
        <taxon>Polyphaga</taxon>
        <taxon>Cucujiformia</taxon>
        <taxon>Tenebrionidae</taxon>
        <taxon>Zophobas</taxon>
    </lineage>
</organism>
<protein>
    <submittedName>
        <fullName evidence="2">Uncharacterized protein</fullName>
    </submittedName>
</protein>
<evidence type="ECO:0000313" key="2">
    <source>
        <dbReference type="EMBL" id="KAJ3652536.1"/>
    </source>
</evidence>
<dbReference type="Proteomes" id="UP001168821">
    <property type="component" value="Unassembled WGS sequence"/>
</dbReference>
<feature type="region of interest" description="Disordered" evidence="1">
    <location>
        <begin position="1"/>
        <end position="54"/>
    </location>
</feature>
<reference evidence="2" key="1">
    <citation type="journal article" date="2023" name="G3 (Bethesda)">
        <title>Whole genome assemblies of Zophobas morio and Tenebrio molitor.</title>
        <authorList>
            <person name="Kaur S."/>
            <person name="Stinson S.A."/>
            <person name="diCenzo G.C."/>
        </authorList>
    </citation>
    <scope>NUCLEOTIDE SEQUENCE</scope>
    <source>
        <strain evidence="2">QUZm001</strain>
    </source>
</reference>
<dbReference type="EMBL" id="JALNTZ010000005">
    <property type="protein sequence ID" value="KAJ3652536.1"/>
    <property type="molecule type" value="Genomic_DNA"/>
</dbReference>
<sequence length="83" mass="9354">MGLPVRGQATPKDHSKALTPTMAKGRRDDRFPSAETRVASAAIPSTTSESHRERQFHFARDETIKGLRRLTNCTYGHCHDYVE</sequence>
<evidence type="ECO:0000313" key="3">
    <source>
        <dbReference type="Proteomes" id="UP001168821"/>
    </source>
</evidence>
<name>A0AA38MDX4_9CUCU</name>
<dbReference type="AlphaFoldDB" id="A0AA38MDX4"/>
<gene>
    <name evidence="2" type="ORF">Zmor_018491</name>
</gene>
<comment type="caution">
    <text evidence="2">The sequence shown here is derived from an EMBL/GenBank/DDBJ whole genome shotgun (WGS) entry which is preliminary data.</text>
</comment>